<dbReference type="InterPro" id="IPR008979">
    <property type="entry name" value="Galactose-bd-like_sf"/>
</dbReference>
<dbReference type="SUPFAM" id="SSF51445">
    <property type="entry name" value="(Trans)glycosidases"/>
    <property type="match status" value="1"/>
</dbReference>
<protein>
    <submittedName>
        <fullName evidence="2">Cellulosome protein</fullName>
    </submittedName>
</protein>
<dbReference type="Proteomes" id="UP000295345">
    <property type="component" value="Unassembled WGS sequence"/>
</dbReference>
<dbReference type="Pfam" id="PF16990">
    <property type="entry name" value="CBM_35"/>
    <property type="match status" value="1"/>
</dbReference>
<feature type="domain" description="CBM6" evidence="1">
    <location>
        <begin position="422"/>
        <end position="550"/>
    </location>
</feature>
<dbReference type="AlphaFoldDB" id="A0A4V2Y292"/>
<dbReference type="Gene3D" id="3.20.20.80">
    <property type="entry name" value="Glycosidases"/>
    <property type="match status" value="1"/>
</dbReference>
<evidence type="ECO:0000259" key="1">
    <source>
        <dbReference type="PROSITE" id="PS51175"/>
    </source>
</evidence>
<evidence type="ECO:0000313" key="3">
    <source>
        <dbReference type="Proteomes" id="UP000295345"/>
    </source>
</evidence>
<feature type="non-terminal residue" evidence="2">
    <location>
        <position position="550"/>
    </location>
</feature>
<gene>
    <name evidence="2" type="ORF">E1283_23130</name>
</gene>
<dbReference type="Gene3D" id="2.60.120.260">
    <property type="entry name" value="Galactose-binding domain-like"/>
    <property type="match status" value="1"/>
</dbReference>
<dbReference type="RefSeq" id="WP_132820052.1">
    <property type="nucleotide sequence ID" value="NZ_SMKI01000273.1"/>
</dbReference>
<dbReference type="InterPro" id="IPR017853">
    <property type="entry name" value="GH"/>
</dbReference>
<proteinExistence type="predicted"/>
<dbReference type="InterPro" id="IPR005084">
    <property type="entry name" value="CBM6"/>
</dbReference>
<accession>A0A4V2Y292</accession>
<comment type="caution">
    <text evidence="2">The sequence shown here is derived from an EMBL/GenBank/DDBJ whole genome shotgun (WGS) entry which is preliminary data.</text>
</comment>
<name>A0A4V2Y292_9ACTN</name>
<dbReference type="OrthoDB" id="9760056at2"/>
<sequence>MPRITVDLAAPEGAVLHGANGALYGLSDDGVPGDAVLAPLRLTTITQKPEGGLQHPNGDALTVAESFLRNGGRDVYVMMQDVYARWPYEDLGLADYLDRVDAITRRVAEHPRADAFVLVPFNEPDQIWYRLDAPDAARYAENRDRFLADWTTVHRRIRAIAPDLRIAGPNEARYDRRLLPDFYAHARDHGVLPDVTTWHELSASSLRDFPGNHAHYRALERELGIGPLPVNIDEYGNRRDLSVPGQLVQWVAMFERAKVQAQQAYWDMAGNLDGNVVDTNTPNGGWWFFRWYASMSGDTVRVTPPVRDAVDTLQGLASLDPERRQAHALVGGADGDADIVFRSVPPAVFGTAVAYTVAEAAWSGYEGAHPAPAVLAAAVAPITSAGTVTVPLRGMDRMSAYRVVLTPAGSGTPDRPAVPWRASYEAEDAAITAGRIRTLGTVGNDNGYAASGTRDVASLDRPESRVAFAVSVPATGDYDVAVHYGNQSGGPARWTLSVDGGAPAGADFPTTLNDAHRGVRTVRRHLTAGDHTLTLARETGALTLDRIVLT</sequence>
<dbReference type="EMBL" id="SMKI01000273">
    <property type="protein sequence ID" value="TDC71735.1"/>
    <property type="molecule type" value="Genomic_DNA"/>
</dbReference>
<keyword evidence="3" id="KW-1185">Reference proteome</keyword>
<reference evidence="2 3" key="1">
    <citation type="submission" date="2019-03" db="EMBL/GenBank/DDBJ databases">
        <title>Draft genome sequences of novel Actinobacteria.</title>
        <authorList>
            <person name="Sahin N."/>
            <person name="Ay H."/>
            <person name="Saygin H."/>
        </authorList>
    </citation>
    <scope>NUCLEOTIDE SEQUENCE [LARGE SCALE GENOMIC DNA]</scope>
    <source>
        <strain evidence="2 3">DSM 41900</strain>
    </source>
</reference>
<dbReference type="PROSITE" id="PS51175">
    <property type="entry name" value="CBM6"/>
    <property type="match status" value="1"/>
</dbReference>
<evidence type="ECO:0000313" key="2">
    <source>
        <dbReference type="EMBL" id="TDC71735.1"/>
    </source>
</evidence>
<organism evidence="2 3">
    <name type="scientific">Streptomyces hainanensis</name>
    <dbReference type="NCBI Taxonomy" id="402648"/>
    <lineage>
        <taxon>Bacteria</taxon>
        <taxon>Bacillati</taxon>
        <taxon>Actinomycetota</taxon>
        <taxon>Actinomycetes</taxon>
        <taxon>Kitasatosporales</taxon>
        <taxon>Streptomycetaceae</taxon>
        <taxon>Streptomyces</taxon>
    </lineage>
</organism>
<dbReference type="SUPFAM" id="SSF49785">
    <property type="entry name" value="Galactose-binding domain-like"/>
    <property type="match status" value="1"/>
</dbReference>
<dbReference type="GO" id="GO:0030246">
    <property type="term" value="F:carbohydrate binding"/>
    <property type="evidence" value="ECO:0007669"/>
    <property type="project" value="InterPro"/>
</dbReference>